<dbReference type="SUPFAM" id="SSF50978">
    <property type="entry name" value="WD40 repeat-like"/>
    <property type="match status" value="1"/>
</dbReference>
<feature type="compositionally biased region" description="Low complexity" evidence="4">
    <location>
        <begin position="120"/>
        <end position="136"/>
    </location>
</feature>
<feature type="non-terminal residue" evidence="5">
    <location>
        <position position="1"/>
    </location>
</feature>
<gene>
    <name evidence="5" type="ORF">BOX15_Mlig003671g1</name>
</gene>
<evidence type="ECO:0000256" key="1">
    <source>
        <dbReference type="ARBA" id="ARBA00022574"/>
    </source>
</evidence>
<accession>A0A267G192</accession>
<dbReference type="STRING" id="282301.A0A267G192"/>
<feature type="compositionally biased region" description="Low complexity" evidence="4">
    <location>
        <begin position="653"/>
        <end position="672"/>
    </location>
</feature>
<dbReference type="AlphaFoldDB" id="A0A267G192"/>
<feature type="region of interest" description="Disordered" evidence="4">
    <location>
        <begin position="653"/>
        <end position="706"/>
    </location>
</feature>
<name>A0A267G192_9PLAT</name>
<organism evidence="5 6">
    <name type="scientific">Macrostomum lignano</name>
    <dbReference type="NCBI Taxonomy" id="282301"/>
    <lineage>
        <taxon>Eukaryota</taxon>
        <taxon>Metazoa</taxon>
        <taxon>Spiralia</taxon>
        <taxon>Lophotrochozoa</taxon>
        <taxon>Platyhelminthes</taxon>
        <taxon>Rhabditophora</taxon>
        <taxon>Macrostomorpha</taxon>
        <taxon>Macrostomida</taxon>
        <taxon>Macrostomidae</taxon>
        <taxon>Macrostomum</taxon>
    </lineage>
</organism>
<feature type="compositionally biased region" description="Low complexity" evidence="4">
    <location>
        <begin position="65"/>
        <end position="74"/>
    </location>
</feature>
<dbReference type="Proteomes" id="UP000215902">
    <property type="component" value="Unassembled WGS sequence"/>
</dbReference>
<keyword evidence="6" id="KW-1185">Reference proteome</keyword>
<evidence type="ECO:0000256" key="4">
    <source>
        <dbReference type="SAM" id="MobiDB-lite"/>
    </source>
</evidence>
<proteinExistence type="predicted"/>
<evidence type="ECO:0000256" key="3">
    <source>
        <dbReference type="PROSITE-ProRule" id="PRU00221"/>
    </source>
</evidence>
<dbReference type="GO" id="GO:1990234">
    <property type="term" value="C:transferase complex"/>
    <property type="evidence" value="ECO:0007669"/>
    <property type="project" value="UniProtKB-ARBA"/>
</dbReference>
<dbReference type="InterPro" id="IPR036322">
    <property type="entry name" value="WD40_repeat_dom_sf"/>
</dbReference>
<feature type="compositionally biased region" description="Acidic residues" evidence="4">
    <location>
        <begin position="673"/>
        <end position="683"/>
    </location>
</feature>
<feature type="compositionally biased region" description="Polar residues" evidence="4">
    <location>
        <begin position="190"/>
        <end position="199"/>
    </location>
</feature>
<evidence type="ECO:0000256" key="2">
    <source>
        <dbReference type="ARBA" id="ARBA00022737"/>
    </source>
</evidence>
<feature type="compositionally biased region" description="Polar residues" evidence="4">
    <location>
        <begin position="687"/>
        <end position="706"/>
    </location>
</feature>
<dbReference type="PANTHER" id="PTHR22847">
    <property type="entry name" value="WD40 REPEAT PROTEIN"/>
    <property type="match status" value="1"/>
</dbReference>
<evidence type="ECO:0000313" key="6">
    <source>
        <dbReference type="Proteomes" id="UP000215902"/>
    </source>
</evidence>
<keyword evidence="1 3" id="KW-0853">WD repeat</keyword>
<dbReference type="EMBL" id="NIVC01000658">
    <property type="protein sequence ID" value="PAA78982.1"/>
    <property type="molecule type" value="Genomic_DNA"/>
</dbReference>
<feature type="repeat" description="WD" evidence="3">
    <location>
        <begin position="325"/>
        <end position="346"/>
    </location>
</feature>
<keyword evidence="2" id="KW-0677">Repeat</keyword>
<feature type="region of interest" description="Disordered" evidence="4">
    <location>
        <begin position="59"/>
        <end position="238"/>
    </location>
</feature>
<reference evidence="5 6" key="1">
    <citation type="submission" date="2017-06" db="EMBL/GenBank/DDBJ databases">
        <title>A platform for efficient transgenesis in Macrostomum lignano, a flatworm model organism for stem cell research.</title>
        <authorList>
            <person name="Berezikov E."/>
        </authorList>
    </citation>
    <scope>NUCLEOTIDE SEQUENCE [LARGE SCALE GENOMIC DNA]</scope>
    <source>
        <strain evidence="5">DV1</strain>
        <tissue evidence="5">Whole organism</tissue>
    </source>
</reference>
<dbReference type="SMART" id="SM00320">
    <property type="entry name" value="WD40"/>
    <property type="match status" value="4"/>
</dbReference>
<dbReference type="InterPro" id="IPR001680">
    <property type="entry name" value="WD40_rpt"/>
</dbReference>
<feature type="compositionally biased region" description="Polar residues" evidence="4">
    <location>
        <begin position="207"/>
        <end position="229"/>
    </location>
</feature>
<protein>
    <submittedName>
        <fullName evidence="5">Uncharacterized protein</fullName>
    </submittedName>
</protein>
<dbReference type="PROSITE" id="PS50082">
    <property type="entry name" value="WD_REPEATS_2"/>
    <property type="match status" value="1"/>
</dbReference>
<dbReference type="InterPro" id="IPR015943">
    <property type="entry name" value="WD40/YVTN_repeat-like_dom_sf"/>
</dbReference>
<comment type="caution">
    <text evidence="5">The sequence shown here is derived from an EMBL/GenBank/DDBJ whole genome shotgun (WGS) entry which is preliminary data.</text>
</comment>
<sequence length="706" mass="73127">DRTMQESLEAINLQIRKYSKKLRQIERLVCSPRALNEEEQSKVSKKTALQASLLHYMQLLKRHQPSSSSSSPQSGNDQPLSEASALPAAVTATAERSEAISDSQQPPAKRVAVGCSNLPEESLSSQSDQLSIESLQGSAAQSIESVEELQQPASQSAPSVEKPQQPASQSAPSVEKPQQSASQSAPSVEKPQQSASQSAPPLEKQQKSTSQSAPSVQKPQKSTSQSAQSAPKPHSLASYSVSQLSNGHSDIIFSTDSSKNLAVTAGRDTSVQVYEIEISKSGLSCQGSSRLTGHAQAVNVARLVDCSDCPALSEALGAASTILCVTGSEDATVRIWECESGRQLFEHYVFASVTALQALKSSGTLLLLTGSSSGKLELWDPAGLWDRGPCLMADQLFNGRVTDLQVYDGERGWAALAGSRGQLLAACSSAGELALGRLNDPAEASAGRCCLARPLLCFLPAVAAASPASGPRLRLRQPSALQLLPSASSGSMTAVLGVADRHCSGVKCVSLRTDEASGSAGSPVTAISRLPGAAAGSAATSICDCLLLLPNALLAVAAFDYLAGASFLQVFDAESLASLGKTDSNHSGLSIGRILCLAAINSGNSGPGDSAFTLISGGDRALLWTFSYAACHKSSGRLALIADPVRRGPAASYASSTSACSSSSDLDTAASADSDDCSDDAEDSGSHELQPSESLPSGQRSWCSIA</sequence>
<evidence type="ECO:0000313" key="5">
    <source>
        <dbReference type="EMBL" id="PAA78982.1"/>
    </source>
</evidence>
<feature type="compositionally biased region" description="Low complexity" evidence="4">
    <location>
        <begin position="177"/>
        <end position="187"/>
    </location>
</feature>
<dbReference type="Gene3D" id="2.130.10.10">
    <property type="entry name" value="YVTN repeat-like/Quinoprotein amine dehydrogenase"/>
    <property type="match status" value="1"/>
</dbReference>
<dbReference type="PANTHER" id="PTHR22847:SF637">
    <property type="entry name" value="WD REPEAT DOMAIN 5B"/>
    <property type="match status" value="1"/>
</dbReference>
<feature type="compositionally biased region" description="Low complexity" evidence="4">
    <location>
        <begin position="81"/>
        <end position="94"/>
    </location>
</feature>